<evidence type="ECO:0000313" key="4">
    <source>
        <dbReference type="Proteomes" id="UP000315385"/>
    </source>
</evidence>
<dbReference type="OrthoDB" id="275825at2157"/>
<feature type="compositionally biased region" description="Polar residues" evidence="1">
    <location>
        <begin position="159"/>
        <end position="169"/>
    </location>
</feature>
<keyword evidence="4" id="KW-1185">Reference proteome</keyword>
<accession>A0A544QMX8</accession>
<dbReference type="Pfam" id="PF05050">
    <property type="entry name" value="Methyltransf_21"/>
    <property type="match status" value="1"/>
</dbReference>
<dbReference type="AlphaFoldDB" id="A0A544QMX8"/>
<dbReference type="PANTHER" id="PTHR34203">
    <property type="entry name" value="METHYLTRANSFERASE, FKBM FAMILY PROTEIN"/>
    <property type="match status" value="1"/>
</dbReference>
<name>A0A544QMX8_9EURY</name>
<dbReference type="GO" id="GO:0032259">
    <property type="term" value="P:methylation"/>
    <property type="evidence" value="ECO:0007669"/>
    <property type="project" value="UniProtKB-KW"/>
</dbReference>
<dbReference type="NCBIfam" id="TIGR01444">
    <property type="entry name" value="fkbM_fam"/>
    <property type="match status" value="1"/>
</dbReference>
<feature type="region of interest" description="Disordered" evidence="1">
    <location>
        <begin position="153"/>
        <end position="172"/>
    </location>
</feature>
<dbReference type="InterPro" id="IPR052514">
    <property type="entry name" value="SAM-dependent_MTase"/>
</dbReference>
<dbReference type="Gene3D" id="3.40.50.150">
    <property type="entry name" value="Vaccinia Virus protein VP39"/>
    <property type="match status" value="1"/>
</dbReference>
<evidence type="ECO:0000259" key="2">
    <source>
        <dbReference type="Pfam" id="PF05050"/>
    </source>
</evidence>
<dbReference type="RefSeq" id="WP_142443400.1">
    <property type="nucleotide sequence ID" value="NZ_SESI01000002.1"/>
</dbReference>
<dbReference type="InterPro" id="IPR029063">
    <property type="entry name" value="SAM-dependent_MTases_sf"/>
</dbReference>
<dbReference type="PANTHER" id="PTHR34203:SF15">
    <property type="entry name" value="SLL1173 PROTEIN"/>
    <property type="match status" value="1"/>
</dbReference>
<dbReference type="SUPFAM" id="SSF53335">
    <property type="entry name" value="S-adenosyl-L-methionine-dependent methyltransferases"/>
    <property type="match status" value="1"/>
</dbReference>
<protein>
    <submittedName>
        <fullName evidence="3">FkbM family methyltransferase</fullName>
    </submittedName>
</protein>
<reference evidence="3 4" key="1">
    <citation type="submission" date="2019-02" db="EMBL/GenBank/DDBJ databases">
        <title>Halonotius sp. a new haloqrchaeon isolated from saline water.</title>
        <authorList>
            <person name="Duran-Viseras A."/>
            <person name="Sanchez-Porro C."/>
            <person name="Ventosa A."/>
        </authorList>
    </citation>
    <scope>NUCLEOTIDE SEQUENCE [LARGE SCALE GENOMIC DNA]</scope>
    <source>
        <strain evidence="3 4">F9-27</strain>
    </source>
</reference>
<evidence type="ECO:0000256" key="1">
    <source>
        <dbReference type="SAM" id="MobiDB-lite"/>
    </source>
</evidence>
<gene>
    <name evidence="3" type="ORF">EWF95_07215</name>
</gene>
<comment type="caution">
    <text evidence="3">The sequence shown here is derived from an EMBL/GenBank/DDBJ whole genome shotgun (WGS) entry which is preliminary data.</text>
</comment>
<keyword evidence="3" id="KW-0808">Transferase</keyword>
<feature type="domain" description="Methyltransferase FkbM" evidence="2">
    <location>
        <begin position="89"/>
        <end position="238"/>
    </location>
</feature>
<evidence type="ECO:0000313" key="3">
    <source>
        <dbReference type="EMBL" id="TQQ80278.1"/>
    </source>
</evidence>
<dbReference type="InterPro" id="IPR006342">
    <property type="entry name" value="FkbM_mtfrase"/>
</dbReference>
<dbReference type="EMBL" id="SESI01000002">
    <property type="protein sequence ID" value="TQQ80278.1"/>
    <property type="molecule type" value="Genomic_DNA"/>
</dbReference>
<keyword evidence="3" id="KW-0489">Methyltransferase</keyword>
<dbReference type="GO" id="GO:0008168">
    <property type="term" value="F:methyltransferase activity"/>
    <property type="evidence" value="ECO:0007669"/>
    <property type="project" value="UniProtKB-KW"/>
</dbReference>
<proteinExistence type="predicted"/>
<sequence>MIDKLYKFGQRIPNPIAKFGAGVIVKINQLRGNNHFRYNYQGSEFVYVYYDVPTFLKQYDCIDVERGCTGLEGIPLSYFDLSDHDAAFDVGAHFGLYTVILGKLNPDIPIFAFEPNQYNRSVLERNSKVNDFDSSRVSISDTIIAGETGSVTFHEDRSTSGSPRDTITPGQDMEKFTDSVKREGRALSDIFTSKNIKRPFIKIDIEGAENKVIADLLSADLEHFAGIVEIHSSRLENGENAVLDQFDNHNISYDLVKDHPVKPQGYYFKSR</sequence>
<dbReference type="Proteomes" id="UP000315385">
    <property type="component" value="Unassembled WGS sequence"/>
</dbReference>
<organism evidence="3 4">
    <name type="scientific">Halonotius roseus</name>
    <dbReference type="NCBI Taxonomy" id="2511997"/>
    <lineage>
        <taxon>Archaea</taxon>
        <taxon>Methanobacteriati</taxon>
        <taxon>Methanobacteriota</taxon>
        <taxon>Stenosarchaea group</taxon>
        <taxon>Halobacteria</taxon>
        <taxon>Halobacteriales</taxon>
        <taxon>Haloferacaceae</taxon>
        <taxon>Halonotius</taxon>
    </lineage>
</organism>